<dbReference type="RefSeq" id="WP_338739239.1">
    <property type="nucleotide sequence ID" value="NZ_CP146612.1"/>
</dbReference>
<evidence type="ECO:0000256" key="1">
    <source>
        <dbReference type="SAM" id="SignalP"/>
    </source>
</evidence>
<reference evidence="3 4" key="1">
    <citation type="submission" date="2024-03" db="EMBL/GenBank/DDBJ databases">
        <title>A Dehalogenimonas Isolated from Estuarine Sediments Dihaloeliminates Chlorinated Alkanes.</title>
        <authorList>
            <person name="Yang Y."/>
            <person name="Wang H."/>
        </authorList>
    </citation>
    <scope>NUCLEOTIDE SEQUENCE [LARGE SCALE GENOMIC DNA]</scope>
    <source>
        <strain evidence="3 4">W</strain>
    </source>
</reference>
<dbReference type="InterPro" id="IPR000945">
    <property type="entry name" value="DBH-like"/>
</dbReference>
<sequence length="207" mass="21851">MTLSFFRRTLFLLFAVLLTASLALAGCGGDDPPPTTSAPPTTTGPTGPIAFTGGKYQHQTTYNDVITVATSNDDGTISVGIKARTTGWIAIALSPSLQKAGADLWMFTVDSNGNVTAVDSYSPGYSGSHPPDTANNGKNDLFDVTGSEINGVTTIEFKRDLNTLESYDVRIVNGVNAFIWAIGPSDNTFEEHSLLGFGDITASIEHP</sequence>
<dbReference type="Pfam" id="PF03351">
    <property type="entry name" value="DOMON"/>
    <property type="match status" value="1"/>
</dbReference>
<dbReference type="PROSITE" id="PS50836">
    <property type="entry name" value="DOMON"/>
    <property type="match status" value="1"/>
</dbReference>
<feature type="domain" description="DOMON" evidence="2">
    <location>
        <begin position="62"/>
        <end position="183"/>
    </location>
</feature>
<feature type="signal peptide" evidence="1">
    <location>
        <begin position="1"/>
        <end position="25"/>
    </location>
</feature>
<accession>A0ABZ2J9G2</accession>
<name>A0ABZ2J9G2_9CHLR</name>
<dbReference type="PANTHER" id="PTHR10157:SF23">
    <property type="entry name" value="MOXD1 HOMOLOG 1"/>
    <property type="match status" value="1"/>
</dbReference>
<keyword evidence="4" id="KW-1185">Reference proteome</keyword>
<evidence type="ECO:0000313" key="3">
    <source>
        <dbReference type="EMBL" id="WWX26254.1"/>
    </source>
</evidence>
<protein>
    <submittedName>
        <fullName evidence="3">DOMON domain-containing protein</fullName>
    </submittedName>
</protein>
<dbReference type="PANTHER" id="PTHR10157">
    <property type="entry name" value="DOPAMINE BETA HYDROXYLASE RELATED"/>
    <property type="match status" value="1"/>
</dbReference>
<keyword evidence="1" id="KW-0732">Signal</keyword>
<dbReference type="Proteomes" id="UP001375370">
    <property type="component" value="Chromosome"/>
</dbReference>
<dbReference type="CDD" id="cd09631">
    <property type="entry name" value="DOMON_DOH"/>
    <property type="match status" value="1"/>
</dbReference>
<proteinExistence type="predicted"/>
<evidence type="ECO:0000259" key="2">
    <source>
        <dbReference type="PROSITE" id="PS50836"/>
    </source>
</evidence>
<evidence type="ECO:0000313" key="4">
    <source>
        <dbReference type="Proteomes" id="UP001375370"/>
    </source>
</evidence>
<dbReference type="PROSITE" id="PS51257">
    <property type="entry name" value="PROKAR_LIPOPROTEIN"/>
    <property type="match status" value="1"/>
</dbReference>
<dbReference type="SMART" id="SM00664">
    <property type="entry name" value="DoH"/>
    <property type="match status" value="1"/>
</dbReference>
<feature type="chain" id="PRO_5047511210" evidence="1">
    <location>
        <begin position="26"/>
        <end position="207"/>
    </location>
</feature>
<organism evidence="3 4">
    <name type="scientific">Candidatus Dehalogenimonas loeffleri</name>
    <dbReference type="NCBI Taxonomy" id="3127115"/>
    <lineage>
        <taxon>Bacteria</taxon>
        <taxon>Bacillati</taxon>
        <taxon>Chloroflexota</taxon>
        <taxon>Dehalococcoidia</taxon>
        <taxon>Dehalococcoidales</taxon>
        <taxon>Dehalococcoidaceae</taxon>
        <taxon>Dehalogenimonas</taxon>
    </lineage>
</organism>
<dbReference type="InterPro" id="IPR045266">
    <property type="entry name" value="DOH_DOMON"/>
</dbReference>
<dbReference type="InterPro" id="IPR005018">
    <property type="entry name" value="DOMON_domain"/>
</dbReference>
<gene>
    <name evidence="3" type="ORF">V8247_04595</name>
</gene>
<dbReference type="EMBL" id="CP146612">
    <property type="protein sequence ID" value="WWX26254.1"/>
    <property type="molecule type" value="Genomic_DNA"/>
</dbReference>